<comment type="caution">
    <text evidence="1">The sequence shown here is derived from an EMBL/GenBank/DDBJ whole genome shotgun (WGS) entry which is preliminary data.</text>
</comment>
<name>A0A2A9PP46_OPHUN</name>
<reference evidence="1 2" key="2">
    <citation type="journal article" date="2017" name="Sci. Rep.">
        <title>Ant-infecting Ophiocordyceps genomes reveal a high diversity of potential behavioral manipulation genes and a possible major role for enterotoxins.</title>
        <authorList>
            <person name="de Bekker C."/>
            <person name="Ohm R.A."/>
            <person name="Evans H.C."/>
            <person name="Brachmann A."/>
            <person name="Hughes D.P."/>
        </authorList>
    </citation>
    <scope>NUCLEOTIDE SEQUENCE [LARGE SCALE GENOMIC DNA]</scope>
    <source>
        <strain evidence="1 2">SC16a</strain>
    </source>
</reference>
<reference evidence="1 2" key="1">
    <citation type="journal article" date="2015" name="BMC Genomics">
        <title>Gene expression during zombie ant biting behavior reflects the complexity underlying fungal parasitic behavioral manipulation.</title>
        <authorList>
            <person name="de Bekker C."/>
            <person name="Ohm R.A."/>
            <person name="Loreto R.G."/>
            <person name="Sebastian A."/>
            <person name="Albert I."/>
            <person name="Merrow M."/>
            <person name="Brachmann A."/>
            <person name="Hughes D.P."/>
        </authorList>
    </citation>
    <scope>NUCLEOTIDE SEQUENCE [LARGE SCALE GENOMIC DNA]</scope>
    <source>
        <strain evidence="1 2">SC16a</strain>
    </source>
</reference>
<protein>
    <submittedName>
        <fullName evidence="1">Uncharacterized protein</fullName>
    </submittedName>
</protein>
<dbReference type="AlphaFoldDB" id="A0A2A9PP46"/>
<proteinExistence type="predicted"/>
<dbReference type="EMBL" id="LAZP02000024">
    <property type="protein sequence ID" value="PFH62586.1"/>
    <property type="molecule type" value="Genomic_DNA"/>
</dbReference>
<gene>
    <name evidence="1" type="ORF">XA68_13006</name>
</gene>
<sequence>MLGAYRNLLPKTRIKLGIGFILWASAGLYFLDRTEDKLGLTPAEKDKEELRSWVPRLWAVDRQGPK</sequence>
<dbReference type="STRING" id="268505.A0A2A9PP46"/>
<organism evidence="1 2">
    <name type="scientific">Ophiocordyceps unilateralis</name>
    <name type="common">Zombie-ant fungus</name>
    <name type="synonym">Torrubia unilateralis</name>
    <dbReference type="NCBI Taxonomy" id="268505"/>
    <lineage>
        <taxon>Eukaryota</taxon>
        <taxon>Fungi</taxon>
        <taxon>Dikarya</taxon>
        <taxon>Ascomycota</taxon>
        <taxon>Pezizomycotina</taxon>
        <taxon>Sordariomycetes</taxon>
        <taxon>Hypocreomycetidae</taxon>
        <taxon>Hypocreales</taxon>
        <taxon>Ophiocordycipitaceae</taxon>
        <taxon>Ophiocordyceps</taxon>
    </lineage>
</organism>
<dbReference type="OrthoDB" id="2555959at2759"/>
<dbReference type="Proteomes" id="UP000037136">
    <property type="component" value="Unassembled WGS sequence"/>
</dbReference>
<evidence type="ECO:0000313" key="1">
    <source>
        <dbReference type="EMBL" id="PFH62586.1"/>
    </source>
</evidence>
<accession>A0A2A9PP46</accession>
<evidence type="ECO:0000313" key="2">
    <source>
        <dbReference type="Proteomes" id="UP000037136"/>
    </source>
</evidence>
<keyword evidence="2" id="KW-1185">Reference proteome</keyword>